<dbReference type="SUPFAM" id="SSF51735">
    <property type="entry name" value="NAD(P)-binding Rossmann-fold domains"/>
    <property type="match status" value="1"/>
</dbReference>
<evidence type="ECO:0000256" key="1">
    <source>
        <dbReference type="ARBA" id="ARBA00022857"/>
    </source>
</evidence>
<dbReference type="InterPro" id="IPR050425">
    <property type="entry name" value="NAD(P)_dehydrat-like"/>
</dbReference>
<dbReference type="EMBL" id="AYRZ02000001">
    <property type="protein sequence ID" value="PHT93894.1"/>
    <property type="molecule type" value="Genomic_DNA"/>
</dbReference>
<dbReference type="Gene3D" id="3.40.50.720">
    <property type="entry name" value="NAD(P)-binding Rossmann-like Domain"/>
    <property type="match status" value="1"/>
</dbReference>
<sequence length="70" mass="7611">MFDSLSFPTGNPKKMDHLTSLDGAKESLHLFKADLLEEGAFDAIVDGCESVFHIASPFYYAVLTGTASVR</sequence>
<dbReference type="PANTHER" id="PTHR10366">
    <property type="entry name" value="NAD DEPENDENT EPIMERASE/DEHYDRATASE"/>
    <property type="match status" value="1"/>
</dbReference>
<evidence type="ECO:0008006" key="5">
    <source>
        <dbReference type="Google" id="ProtNLM"/>
    </source>
</evidence>
<dbReference type="GO" id="GO:0016491">
    <property type="term" value="F:oxidoreductase activity"/>
    <property type="evidence" value="ECO:0007669"/>
    <property type="project" value="UniProtKB-KW"/>
</dbReference>
<evidence type="ECO:0000313" key="3">
    <source>
        <dbReference type="EMBL" id="PHT93894.1"/>
    </source>
</evidence>
<dbReference type="AlphaFoldDB" id="A0A2G3AI46"/>
<gene>
    <name evidence="3" type="ORF">T459_01776</name>
</gene>
<dbReference type="Gramene" id="PHT93894">
    <property type="protein sequence ID" value="PHT93894"/>
    <property type="gene ID" value="T459_01776"/>
</dbReference>
<proteinExistence type="predicted"/>
<evidence type="ECO:0000256" key="2">
    <source>
        <dbReference type="ARBA" id="ARBA00023002"/>
    </source>
</evidence>
<dbReference type="STRING" id="4072.A0A2G3AI46"/>
<accession>A0A2G3AI46</accession>
<protein>
    <recommendedName>
        <fullName evidence="5">3-beta hydroxysteroid dehydrogenase/isomerase domain-containing protein</fullName>
    </recommendedName>
</protein>
<dbReference type="InterPro" id="IPR036291">
    <property type="entry name" value="NAD(P)-bd_dom_sf"/>
</dbReference>
<organism evidence="3 4">
    <name type="scientific">Capsicum annuum</name>
    <name type="common">Capsicum pepper</name>
    <dbReference type="NCBI Taxonomy" id="4072"/>
    <lineage>
        <taxon>Eukaryota</taxon>
        <taxon>Viridiplantae</taxon>
        <taxon>Streptophyta</taxon>
        <taxon>Embryophyta</taxon>
        <taxon>Tracheophyta</taxon>
        <taxon>Spermatophyta</taxon>
        <taxon>Magnoliopsida</taxon>
        <taxon>eudicotyledons</taxon>
        <taxon>Gunneridae</taxon>
        <taxon>Pentapetalae</taxon>
        <taxon>asterids</taxon>
        <taxon>lamiids</taxon>
        <taxon>Solanales</taxon>
        <taxon>Solanaceae</taxon>
        <taxon>Solanoideae</taxon>
        <taxon>Capsiceae</taxon>
        <taxon>Capsicum</taxon>
    </lineage>
</organism>
<reference evidence="3 4" key="2">
    <citation type="journal article" date="2017" name="Genome Biol.">
        <title>New reference genome sequences of hot pepper reveal the massive evolution of plant disease-resistance genes by retroduplication.</title>
        <authorList>
            <person name="Kim S."/>
            <person name="Park J."/>
            <person name="Yeom S.I."/>
            <person name="Kim Y.M."/>
            <person name="Seo E."/>
            <person name="Kim K.T."/>
            <person name="Kim M.S."/>
            <person name="Lee J.M."/>
            <person name="Cheong K."/>
            <person name="Shin H.S."/>
            <person name="Kim S.B."/>
            <person name="Han K."/>
            <person name="Lee J."/>
            <person name="Park M."/>
            <person name="Lee H.A."/>
            <person name="Lee H.Y."/>
            <person name="Lee Y."/>
            <person name="Oh S."/>
            <person name="Lee J.H."/>
            <person name="Choi E."/>
            <person name="Choi E."/>
            <person name="Lee S.E."/>
            <person name="Jeon J."/>
            <person name="Kim H."/>
            <person name="Choi G."/>
            <person name="Song H."/>
            <person name="Lee J."/>
            <person name="Lee S.C."/>
            <person name="Kwon J.K."/>
            <person name="Lee H.Y."/>
            <person name="Koo N."/>
            <person name="Hong Y."/>
            <person name="Kim R.W."/>
            <person name="Kang W.H."/>
            <person name="Huh J.H."/>
            <person name="Kang B.C."/>
            <person name="Yang T.J."/>
            <person name="Lee Y.H."/>
            <person name="Bennetzen J.L."/>
            <person name="Choi D."/>
        </authorList>
    </citation>
    <scope>NUCLEOTIDE SEQUENCE [LARGE SCALE GENOMIC DNA]</scope>
    <source>
        <strain evidence="4">cv. CM334</strain>
    </source>
</reference>
<name>A0A2G3AI46_CAPAN</name>
<dbReference type="Proteomes" id="UP000222542">
    <property type="component" value="Unassembled WGS sequence"/>
</dbReference>
<dbReference type="PANTHER" id="PTHR10366:SF852">
    <property type="entry name" value="CINNAMOYL-COA REDUCTASE CAD2"/>
    <property type="match status" value="1"/>
</dbReference>
<keyword evidence="4" id="KW-1185">Reference proteome</keyword>
<evidence type="ECO:0000313" key="4">
    <source>
        <dbReference type="Proteomes" id="UP000222542"/>
    </source>
</evidence>
<reference evidence="3 4" key="1">
    <citation type="journal article" date="2014" name="Nat. Genet.">
        <title>Genome sequence of the hot pepper provides insights into the evolution of pungency in Capsicum species.</title>
        <authorList>
            <person name="Kim S."/>
            <person name="Park M."/>
            <person name="Yeom S.I."/>
            <person name="Kim Y.M."/>
            <person name="Lee J.M."/>
            <person name="Lee H.A."/>
            <person name="Seo E."/>
            <person name="Choi J."/>
            <person name="Cheong K."/>
            <person name="Kim K.T."/>
            <person name="Jung K."/>
            <person name="Lee G.W."/>
            <person name="Oh S.K."/>
            <person name="Bae C."/>
            <person name="Kim S.B."/>
            <person name="Lee H.Y."/>
            <person name="Kim S.Y."/>
            <person name="Kim M.S."/>
            <person name="Kang B.C."/>
            <person name="Jo Y.D."/>
            <person name="Yang H.B."/>
            <person name="Jeong H.J."/>
            <person name="Kang W.H."/>
            <person name="Kwon J.K."/>
            <person name="Shin C."/>
            <person name="Lim J.Y."/>
            <person name="Park J.H."/>
            <person name="Huh J.H."/>
            <person name="Kim J.S."/>
            <person name="Kim B.D."/>
            <person name="Cohen O."/>
            <person name="Paran I."/>
            <person name="Suh M.C."/>
            <person name="Lee S.B."/>
            <person name="Kim Y.K."/>
            <person name="Shin Y."/>
            <person name="Noh S.J."/>
            <person name="Park J."/>
            <person name="Seo Y.S."/>
            <person name="Kwon S.Y."/>
            <person name="Kim H.A."/>
            <person name="Park J.M."/>
            <person name="Kim H.J."/>
            <person name="Choi S.B."/>
            <person name="Bosland P.W."/>
            <person name="Reeves G."/>
            <person name="Jo S.H."/>
            <person name="Lee B.W."/>
            <person name="Cho H.T."/>
            <person name="Choi H.S."/>
            <person name="Lee M.S."/>
            <person name="Yu Y."/>
            <person name="Do Choi Y."/>
            <person name="Park B.S."/>
            <person name="van Deynze A."/>
            <person name="Ashrafi H."/>
            <person name="Hill T."/>
            <person name="Kim W.T."/>
            <person name="Pai H.S."/>
            <person name="Ahn H.K."/>
            <person name="Yeam I."/>
            <person name="Giovannoni J.J."/>
            <person name="Rose J.K."/>
            <person name="Sorensen I."/>
            <person name="Lee S.J."/>
            <person name="Kim R.W."/>
            <person name="Choi I.Y."/>
            <person name="Choi B.S."/>
            <person name="Lim J.S."/>
            <person name="Lee Y.H."/>
            <person name="Choi D."/>
        </authorList>
    </citation>
    <scope>NUCLEOTIDE SEQUENCE [LARGE SCALE GENOMIC DNA]</scope>
    <source>
        <strain evidence="4">cv. CM334</strain>
    </source>
</reference>
<comment type="caution">
    <text evidence="3">The sequence shown here is derived from an EMBL/GenBank/DDBJ whole genome shotgun (WGS) entry which is preliminary data.</text>
</comment>
<keyword evidence="1" id="KW-0521">NADP</keyword>
<keyword evidence="2" id="KW-0560">Oxidoreductase</keyword>